<sequence>MGRCLSILKQDYPDIHASKETTKFVFIGNAGLTTKADESSLTELINSVGCGLESIILVPEKSYSFASFFREKDAEIFVSSANGQKNVPGSSAPVYLSYVNKGI</sequence>
<dbReference type="SUPFAM" id="SSF54928">
    <property type="entry name" value="RNA-binding domain, RBD"/>
    <property type="match status" value="1"/>
</dbReference>
<dbReference type="InterPro" id="IPR035979">
    <property type="entry name" value="RBD_domain_sf"/>
</dbReference>
<comment type="caution">
    <text evidence="1">The sequence shown here is derived from an EMBL/GenBank/DDBJ whole genome shotgun (WGS) entry which is preliminary data.</text>
</comment>
<name>A0AAN8XPS6_HALRR</name>
<accession>A0AAN8XPS6</accession>
<dbReference type="InterPro" id="IPR012677">
    <property type="entry name" value="Nucleotide-bd_a/b_plait_sf"/>
</dbReference>
<proteinExistence type="predicted"/>
<dbReference type="Gene3D" id="3.30.70.330">
    <property type="match status" value="1"/>
</dbReference>
<dbReference type="EMBL" id="JAXCGZ010003039">
    <property type="protein sequence ID" value="KAK7083444.1"/>
    <property type="molecule type" value="Genomic_DNA"/>
</dbReference>
<reference evidence="1 2" key="1">
    <citation type="submission" date="2023-11" db="EMBL/GenBank/DDBJ databases">
        <title>Halocaridina rubra genome assembly.</title>
        <authorList>
            <person name="Smith C."/>
        </authorList>
    </citation>
    <scope>NUCLEOTIDE SEQUENCE [LARGE SCALE GENOMIC DNA]</scope>
    <source>
        <strain evidence="1">EP-1</strain>
        <tissue evidence="1">Whole</tissue>
    </source>
</reference>
<dbReference type="Proteomes" id="UP001381693">
    <property type="component" value="Unassembled WGS sequence"/>
</dbReference>
<organism evidence="1 2">
    <name type="scientific">Halocaridina rubra</name>
    <name type="common">Hawaiian red shrimp</name>
    <dbReference type="NCBI Taxonomy" id="373956"/>
    <lineage>
        <taxon>Eukaryota</taxon>
        <taxon>Metazoa</taxon>
        <taxon>Ecdysozoa</taxon>
        <taxon>Arthropoda</taxon>
        <taxon>Crustacea</taxon>
        <taxon>Multicrustacea</taxon>
        <taxon>Malacostraca</taxon>
        <taxon>Eumalacostraca</taxon>
        <taxon>Eucarida</taxon>
        <taxon>Decapoda</taxon>
        <taxon>Pleocyemata</taxon>
        <taxon>Caridea</taxon>
        <taxon>Atyoidea</taxon>
        <taxon>Atyidae</taxon>
        <taxon>Halocaridina</taxon>
    </lineage>
</organism>
<dbReference type="GO" id="GO:0003676">
    <property type="term" value="F:nucleic acid binding"/>
    <property type="evidence" value="ECO:0007669"/>
    <property type="project" value="InterPro"/>
</dbReference>
<dbReference type="AlphaFoldDB" id="A0AAN8XPS6"/>
<gene>
    <name evidence="1" type="ORF">SK128_001157</name>
</gene>
<protein>
    <submittedName>
        <fullName evidence="1">Uncharacterized protein</fullName>
    </submittedName>
</protein>
<evidence type="ECO:0000313" key="1">
    <source>
        <dbReference type="EMBL" id="KAK7083444.1"/>
    </source>
</evidence>
<evidence type="ECO:0000313" key="2">
    <source>
        <dbReference type="Proteomes" id="UP001381693"/>
    </source>
</evidence>
<keyword evidence="2" id="KW-1185">Reference proteome</keyword>